<protein>
    <submittedName>
        <fullName evidence="1">Uncharacterized protein</fullName>
    </submittedName>
</protein>
<sequence length="115" mass="12279">MSLLFDSECGFCLGVENASRSTSPATEGRDLPGLHASILGSQLPEACSCVGEQASGAVRNVARRATQSYLTQILFLRQSLSVEHGSFHGGLNSAFGSRSLSRRRTLRGGFEICSR</sequence>
<proteinExistence type="predicted"/>
<dbReference type="EMBL" id="CP036298">
    <property type="protein sequence ID" value="QDV24746.1"/>
    <property type="molecule type" value="Genomic_DNA"/>
</dbReference>
<dbReference type="Proteomes" id="UP000318017">
    <property type="component" value="Chromosome"/>
</dbReference>
<keyword evidence="2" id="KW-1185">Reference proteome</keyword>
<organism evidence="1 2">
    <name type="scientific">Aureliella helgolandensis</name>
    <dbReference type="NCBI Taxonomy" id="2527968"/>
    <lineage>
        <taxon>Bacteria</taxon>
        <taxon>Pseudomonadati</taxon>
        <taxon>Planctomycetota</taxon>
        <taxon>Planctomycetia</taxon>
        <taxon>Pirellulales</taxon>
        <taxon>Pirellulaceae</taxon>
        <taxon>Aureliella</taxon>
    </lineage>
</organism>
<name>A0A518G827_9BACT</name>
<evidence type="ECO:0000313" key="2">
    <source>
        <dbReference type="Proteomes" id="UP000318017"/>
    </source>
</evidence>
<dbReference type="KEGG" id="ahel:Q31a_30670"/>
<accession>A0A518G827</accession>
<dbReference type="AlphaFoldDB" id="A0A518G827"/>
<reference evidence="1 2" key="1">
    <citation type="submission" date="2019-02" db="EMBL/GenBank/DDBJ databases">
        <title>Deep-cultivation of Planctomycetes and their phenomic and genomic characterization uncovers novel biology.</title>
        <authorList>
            <person name="Wiegand S."/>
            <person name="Jogler M."/>
            <person name="Boedeker C."/>
            <person name="Pinto D."/>
            <person name="Vollmers J."/>
            <person name="Rivas-Marin E."/>
            <person name="Kohn T."/>
            <person name="Peeters S.H."/>
            <person name="Heuer A."/>
            <person name="Rast P."/>
            <person name="Oberbeckmann S."/>
            <person name="Bunk B."/>
            <person name="Jeske O."/>
            <person name="Meyerdierks A."/>
            <person name="Storesund J.E."/>
            <person name="Kallscheuer N."/>
            <person name="Luecker S."/>
            <person name="Lage O.M."/>
            <person name="Pohl T."/>
            <person name="Merkel B.J."/>
            <person name="Hornburger P."/>
            <person name="Mueller R.-W."/>
            <person name="Bruemmer F."/>
            <person name="Labrenz M."/>
            <person name="Spormann A.M."/>
            <person name="Op den Camp H."/>
            <person name="Overmann J."/>
            <person name="Amann R."/>
            <person name="Jetten M.S.M."/>
            <person name="Mascher T."/>
            <person name="Medema M.H."/>
            <person name="Devos D.P."/>
            <person name="Kaster A.-K."/>
            <person name="Ovreas L."/>
            <person name="Rohde M."/>
            <person name="Galperin M.Y."/>
            <person name="Jogler C."/>
        </authorList>
    </citation>
    <scope>NUCLEOTIDE SEQUENCE [LARGE SCALE GENOMIC DNA]</scope>
    <source>
        <strain evidence="1 2">Q31a</strain>
    </source>
</reference>
<evidence type="ECO:0000313" key="1">
    <source>
        <dbReference type="EMBL" id="QDV24746.1"/>
    </source>
</evidence>
<gene>
    <name evidence="1" type="ORF">Q31a_30670</name>
</gene>